<protein>
    <recommendedName>
        <fullName evidence="4">DUF1275 domain protein</fullName>
    </recommendedName>
</protein>
<evidence type="ECO:0000313" key="2">
    <source>
        <dbReference type="EMBL" id="ORY54147.1"/>
    </source>
</evidence>
<reference evidence="2 3" key="1">
    <citation type="submission" date="2016-07" db="EMBL/GenBank/DDBJ databases">
        <title>Pervasive Adenine N6-methylation of Active Genes in Fungi.</title>
        <authorList>
            <consortium name="DOE Joint Genome Institute"/>
            <person name="Mondo S.J."/>
            <person name="Dannebaum R.O."/>
            <person name="Kuo R.C."/>
            <person name="Labutti K."/>
            <person name="Haridas S."/>
            <person name="Kuo A."/>
            <person name="Salamov A."/>
            <person name="Ahrendt S.R."/>
            <person name="Lipzen A."/>
            <person name="Sullivan W."/>
            <person name="Andreopoulos W.B."/>
            <person name="Clum A."/>
            <person name="Lindquist E."/>
            <person name="Daum C."/>
            <person name="Ramamoorthy G.K."/>
            <person name="Gryganskyi A."/>
            <person name="Culley D."/>
            <person name="Magnuson J.K."/>
            <person name="James T.Y."/>
            <person name="O'Malley M.A."/>
            <person name="Stajich J.E."/>
            <person name="Spatafora J.W."/>
            <person name="Visel A."/>
            <person name="Grigoriev I.V."/>
        </authorList>
    </citation>
    <scope>NUCLEOTIDE SEQUENCE [LARGE SCALE GENOMIC DNA]</scope>
    <source>
        <strain evidence="2 3">62-1032</strain>
    </source>
</reference>
<proteinExistence type="predicted"/>
<dbReference type="InParanoid" id="A0A1Y2D4J9"/>
<comment type="caution">
    <text evidence="2">The sequence shown here is derived from an EMBL/GenBank/DDBJ whole genome shotgun (WGS) entry which is preliminary data.</text>
</comment>
<dbReference type="STRING" id="106004.A0A1Y2D4J9"/>
<dbReference type="InterPro" id="IPR010699">
    <property type="entry name" value="DUF1275"/>
</dbReference>
<evidence type="ECO:0000313" key="3">
    <source>
        <dbReference type="Proteomes" id="UP000193467"/>
    </source>
</evidence>
<accession>A0A1Y2D4J9</accession>
<dbReference type="Pfam" id="PF06912">
    <property type="entry name" value="DUF1275"/>
    <property type="match status" value="1"/>
</dbReference>
<feature type="transmembrane region" description="Helical" evidence="1">
    <location>
        <begin position="233"/>
        <end position="253"/>
    </location>
</feature>
<keyword evidence="1" id="KW-0472">Membrane</keyword>
<feature type="transmembrane region" description="Helical" evidence="1">
    <location>
        <begin position="170"/>
        <end position="193"/>
    </location>
</feature>
<keyword evidence="3" id="KW-1185">Reference proteome</keyword>
<dbReference type="PANTHER" id="PTHR37488">
    <property type="entry name" value="DUF1275 DOMAIN-CONTAINING PROTEIN"/>
    <property type="match status" value="1"/>
</dbReference>
<dbReference type="Proteomes" id="UP000193467">
    <property type="component" value="Unassembled WGS sequence"/>
</dbReference>
<dbReference type="OrthoDB" id="5288586at2759"/>
<sequence length="281" mass="30049">MAQDTASSVEKGHALPDGEQHLADQRIALPIHRKLSSYVMEEIEPDQTLMQFAGYCLLTGLTSAPVFSACYIWPGFQTGGFVQLSLAVARLFSAHPRDFRFEIADRQALTSLLCFLLGTSLGRLGDKIGPKRRVWVTGATLFQALLVMAAALCIHYSGEPSLATSRGQPSWYSALGLAGIGFASASLGLHGIVSKRINSQFGTAIVLTTVWVELICDPKLFVMKAVKTRDHRLIACVGLFLGGLFGAALTHTIGAPGTFGVAAGVRVLSAVSWFIVPSKKA</sequence>
<feature type="transmembrane region" description="Helical" evidence="1">
    <location>
        <begin position="134"/>
        <end position="158"/>
    </location>
</feature>
<dbReference type="EMBL" id="MCGR01000100">
    <property type="protein sequence ID" value="ORY54147.1"/>
    <property type="molecule type" value="Genomic_DNA"/>
</dbReference>
<evidence type="ECO:0008006" key="4">
    <source>
        <dbReference type="Google" id="ProtNLM"/>
    </source>
</evidence>
<organism evidence="2 3">
    <name type="scientific">Leucosporidium creatinivorum</name>
    <dbReference type="NCBI Taxonomy" id="106004"/>
    <lineage>
        <taxon>Eukaryota</taxon>
        <taxon>Fungi</taxon>
        <taxon>Dikarya</taxon>
        <taxon>Basidiomycota</taxon>
        <taxon>Pucciniomycotina</taxon>
        <taxon>Microbotryomycetes</taxon>
        <taxon>Leucosporidiales</taxon>
        <taxon>Leucosporidium</taxon>
    </lineage>
</organism>
<gene>
    <name evidence="2" type="ORF">BCR35DRAFT_355931</name>
</gene>
<dbReference type="PANTHER" id="PTHR37488:SF2">
    <property type="entry name" value="DUF1275 DOMAIN-CONTAINING PROTEIN"/>
    <property type="match status" value="1"/>
</dbReference>
<feature type="transmembrane region" description="Helical" evidence="1">
    <location>
        <begin position="259"/>
        <end position="276"/>
    </location>
</feature>
<keyword evidence="1" id="KW-0812">Transmembrane</keyword>
<keyword evidence="1" id="KW-1133">Transmembrane helix</keyword>
<name>A0A1Y2D4J9_9BASI</name>
<dbReference type="AlphaFoldDB" id="A0A1Y2D4J9"/>
<evidence type="ECO:0000256" key="1">
    <source>
        <dbReference type="SAM" id="Phobius"/>
    </source>
</evidence>